<evidence type="ECO:0000313" key="7">
    <source>
        <dbReference type="Proteomes" id="UP000320216"/>
    </source>
</evidence>
<keyword evidence="7" id="KW-1185">Reference proteome</keyword>
<reference evidence="6 7" key="1">
    <citation type="submission" date="2019-07" db="EMBL/GenBank/DDBJ databases">
        <title>Full genome sequence of Humibacter sp. WJ7-1.</title>
        <authorList>
            <person name="Im W.-T."/>
        </authorList>
    </citation>
    <scope>NUCLEOTIDE SEQUENCE [LARGE SCALE GENOMIC DNA]</scope>
    <source>
        <strain evidence="6 7">WJ7-1</strain>
    </source>
</reference>
<feature type="domain" description="HTH merR-type" evidence="5">
    <location>
        <begin position="1"/>
        <end position="68"/>
    </location>
</feature>
<evidence type="ECO:0000256" key="1">
    <source>
        <dbReference type="ARBA" id="ARBA00023015"/>
    </source>
</evidence>
<protein>
    <submittedName>
        <fullName evidence="6">MerR family DNA-binding transcriptional regulator</fullName>
    </submittedName>
</protein>
<dbReference type="InterPro" id="IPR009061">
    <property type="entry name" value="DNA-bd_dom_put_sf"/>
</dbReference>
<evidence type="ECO:0000259" key="5">
    <source>
        <dbReference type="PROSITE" id="PS50937"/>
    </source>
</evidence>
<dbReference type="AlphaFoldDB" id="A0A5B8LYP6"/>
<dbReference type="OrthoDB" id="9802039at2"/>
<dbReference type="PRINTS" id="PR00040">
    <property type="entry name" value="HTHMERR"/>
</dbReference>
<dbReference type="PANTHER" id="PTHR30204">
    <property type="entry name" value="REDOX-CYCLING DRUG-SENSING TRANSCRIPTIONAL ACTIVATOR SOXR"/>
    <property type="match status" value="1"/>
</dbReference>
<feature type="coiled-coil region" evidence="4">
    <location>
        <begin position="83"/>
        <end position="117"/>
    </location>
</feature>
<accession>A0A5B8LYP6</accession>
<dbReference type="PROSITE" id="PS50937">
    <property type="entry name" value="HTH_MERR_2"/>
    <property type="match status" value="1"/>
</dbReference>
<dbReference type="RefSeq" id="WP_146317757.1">
    <property type="nucleotide sequence ID" value="NZ_CP042305.1"/>
</dbReference>
<dbReference type="SMART" id="SM00422">
    <property type="entry name" value="HTH_MERR"/>
    <property type="match status" value="1"/>
</dbReference>
<keyword evidence="3" id="KW-0804">Transcription</keyword>
<sequence length="143" mass="15820">MRIGEVATSAGVTVKTVRHYETLGLIRSTRLSNGYRDYGEDAPRLVAEAHALSRAGIRLEQTRPFLDCLSEGSEHGDDCVTTRPAYRAAIDDLTERIDELSRRRDALLELLATAEAREDAGCQFADARPVHEDSRVHEGVLKA</sequence>
<evidence type="ECO:0000256" key="2">
    <source>
        <dbReference type="ARBA" id="ARBA00023125"/>
    </source>
</evidence>
<dbReference type="GO" id="GO:0003700">
    <property type="term" value="F:DNA-binding transcription factor activity"/>
    <property type="evidence" value="ECO:0007669"/>
    <property type="project" value="InterPro"/>
</dbReference>
<gene>
    <name evidence="6" type="ORF">FPZ11_01440</name>
</gene>
<dbReference type="EMBL" id="CP042305">
    <property type="protein sequence ID" value="QDZ13638.1"/>
    <property type="molecule type" value="Genomic_DNA"/>
</dbReference>
<dbReference type="Gene3D" id="1.10.1660.10">
    <property type="match status" value="1"/>
</dbReference>
<dbReference type="InterPro" id="IPR047057">
    <property type="entry name" value="MerR_fam"/>
</dbReference>
<evidence type="ECO:0000313" key="6">
    <source>
        <dbReference type="EMBL" id="QDZ13638.1"/>
    </source>
</evidence>
<dbReference type="Pfam" id="PF00376">
    <property type="entry name" value="MerR"/>
    <property type="match status" value="1"/>
</dbReference>
<dbReference type="Proteomes" id="UP000320216">
    <property type="component" value="Chromosome"/>
</dbReference>
<keyword evidence="2 6" id="KW-0238">DNA-binding</keyword>
<dbReference type="GO" id="GO:0003677">
    <property type="term" value="F:DNA binding"/>
    <property type="evidence" value="ECO:0007669"/>
    <property type="project" value="UniProtKB-KW"/>
</dbReference>
<dbReference type="InterPro" id="IPR000551">
    <property type="entry name" value="MerR-type_HTH_dom"/>
</dbReference>
<keyword evidence="4" id="KW-0175">Coiled coil</keyword>
<dbReference type="PANTHER" id="PTHR30204:SF94">
    <property type="entry name" value="HEAVY METAL-DEPENDENT TRANSCRIPTIONAL REGULATOR HI_0293-RELATED"/>
    <property type="match status" value="1"/>
</dbReference>
<dbReference type="KEGG" id="huw:FPZ11_01440"/>
<name>A0A5B8LYP6_9MICO</name>
<evidence type="ECO:0000256" key="4">
    <source>
        <dbReference type="SAM" id="Coils"/>
    </source>
</evidence>
<dbReference type="PROSITE" id="PS00552">
    <property type="entry name" value="HTH_MERR_1"/>
    <property type="match status" value="1"/>
</dbReference>
<dbReference type="SUPFAM" id="SSF46955">
    <property type="entry name" value="Putative DNA-binding domain"/>
    <property type="match status" value="1"/>
</dbReference>
<organism evidence="6 7">
    <name type="scientific">Humibacter ginsenosidimutans</name>
    <dbReference type="NCBI Taxonomy" id="2599293"/>
    <lineage>
        <taxon>Bacteria</taxon>
        <taxon>Bacillati</taxon>
        <taxon>Actinomycetota</taxon>
        <taxon>Actinomycetes</taxon>
        <taxon>Micrococcales</taxon>
        <taxon>Microbacteriaceae</taxon>
        <taxon>Humibacter</taxon>
    </lineage>
</organism>
<proteinExistence type="predicted"/>
<evidence type="ECO:0000256" key="3">
    <source>
        <dbReference type="ARBA" id="ARBA00023163"/>
    </source>
</evidence>
<keyword evidence="1" id="KW-0805">Transcription regulation</keyword>